<dbReference type="Gene3D" id="1.25.40.20">
    <property type="entry name" value="Ankyrin repeat-containing domain"/>
    <property type="match status" value="3"/>
</dbReference>
<dbReference type="AlphaFoldDB" id="A0A286XEG9"/>
<dbReference type="GO" id="GO:0005634">
    <property type="term" value="C:nucleus"/>
    <property type="evidence" value="ECO:0007669"/>
    <property type="project" value="UniProtKB-SubCell"/>
</dbReference>
<dbReference type="InterPro" id="IPR036770">
    <property type="entry name" value="Ankyrin_rpt-contain_sf"/>
</dbReference>
<evidence type="ECO:0000256" key="2">
    <source>
        <dbReference type="ARBA" id="ARBA00004123"/>
    </source>
</evidence>
<feature type="repeat" description="ANK" evidence="12">
    <location>
        <begin position="157"/>
        <end position="189"/>
    </location>
</feature>
<dbReference type="Ensembl" id="ENSCPOT00000048152.1">
    <property type="protein sequence ID" value="ENSCPOP00000023868.1"/>
    <property type="gene ID" value="ENSCPOG00000007315.4"/>
</dbReference>
<comment type="subcellular location">
    <subcellularLocation>
        <location evidence="3">Cytoplasm</location>
    </subcellularLocation>
    <subcellularLocation>
        <location evidence="2">Nucleus</location>
    </subcellularLocation>
</comment>
<dbReference type="OrthoDB" id="366390at2759"/>
<evidence type="ECO:0000256" key="9">
    <source>
        <dbReference type="ARBA" id="ARBA00023043"/>
    </source>
</evidence>
<keyword evidence="9 12" id="KW-0040">ANK repeat</keyword>
<proteinExistence type="inferred from homology"/>
<dbReference type="SMART" id="SM00248">
    <property type="entry name" value="ANK"/>
    <property type="match status" value="6"/>
</dbReference>
<dbReference type="InterPro" id="IPR002110">
    <property type="entry name" value="Ankyrin_rpt"/>
</dbReference>
<dbReference type="OMA" id="QGGEMRW"/>
<dbReference type="SMART" id="SM00969">
    <property type="entry name" value="SOCS_box"/>
    <property type="match status" value="1"/>
</dbReference>
<dbReference type="EMBL" id="AAKN02032928">
    <property type="status" value="NOT_ANNOTATED_CDS"/>
    <property type="molecule type" value="Genomic_DNA"/>
</dbReference>
<dbReference type="UniPathway" id="UPA00143"/>
<dbReference type="PROSITE" id="PS50088">
    <property type="entry name" value="ANK_REPEAT"/>
    <property type="match status" value="5"/>
</dbReference>
<feature type="domain" description="SOCS box" evidence="14">
    <location>
        <begin position="397"/>
        <end position="436"/>
    </location>
</feature>
<comment type="similarity">
    <text evidence="5">Belongs to the ankyrin SOCS box (ASB) family.</text>
</comment>
<evidence type="ECO:0000313" key="16">
    <source>
        <dbReference type="Proteomes" id="UP000005447"/>
    </source>
</evidence>
<evidence type="ECO:0000313" key="15">
    <source>
        <dbReference type="Ensembl" id="ENSCPOP00000023868.1"/>
    </source>
</evidence>
<dbReference type="CTD" id="136371"/>
<feature type="repeat" description="ANK" evidence="12">
    <location>
        <begin position="92"/>
        <end position="124"/>
    </location>
</feature>
<dbReference type="GO" id="GO:0035556">
    <property type="term" value="P:intracellular signal transduction"/>
    <property type="evidence" value="ECO:0007669"/>
    <property type="project" value="InterPro"/>
</dbReference>
<evidence type="ECO:0000256" key="5">
    <source>
        <dbReference type="ARBA" id="ARBA00005949"/>
    </source>
</evidence>
<evidence type="ECO:0000256" key="12">
    <source>
        <dbReference type="PROSITE-ProRule" id="PRU00023"/>
    </source>
</evidence>
<feature type="repeat" description="ANK" evidence="12">
    <location>
        <begin position="124"/>
        <end position="156"/>
    </location>
</feature>
<feature type="region of interest" description="Disordered" evidence="13">
    <location>
        <begin position="1"/>
        <end position="29"/>
    </location>
</feature>
<evidence type="ECO:0000256" key="13">
    <source>
        <dbReference type="SAM" id="MobiDB-lite"/>
    </source>
</evidence>
<dbReference type="FunFam" id="1.25.40.20:FF:000154">
    <property type="entry name" value="Ankyrin repeat and SOCS box containing 10"/>
    <property type="match status" value="1"/>
</dbReference>
<evidence type="ECO:0000256" key="1">
    <source>
        <dbReference type="ARBA" id="ARBA00003062"/>
    </source>
</evidence>
<dbReference type="FunFam" id="1.25.40.20:FF:000228">
    <property type="entry name" value="Ankyrin repeat and SOCS box containing 10"/>
    <property type="match status" value="1"/>
</dbReference>
<dbReference type="Bgee" id="ENSCPOG00000007315">
    <property type="expression patterns" value="Expressed in heart and 7 other cell types or tissues"/>
</dbReference>
<dbReference type="GO" id="GO:0016567">
    <property type="term" value="P:protein ubiquitination"/>
    <property type="evidence" value="ECO:0007669"/>
    <property type="project" value="UniProtKB-UniPathway"/>
</dbReference>
<evidence type="ECO:0000256" key="8">
    <source>
        <dbReference type="ARBA" id="ARBA00022786"/>
    </source>
</evidence>
<comment type="function">
    <text evidence="1">May be a substrate-recognition component of a SCF-like ECS (Elongin-Cullin-SOCS-box protein) E3 ubiquitin-protein ligase complex which mediates the ubiquitination and subsequent proteasomal degradation of target proteins.</text>
</comment>
<dbReference type="GeneID" id="100718113"/>
<gene>
    <name evidence="15" type="primary">ASB10</name>
</gene>
<dbReference type="PANTHER" id="PTHR24171">
    <property type="entry name" value="ANKYRIN REPEAT DOMAIN-CONTAINING PROTEIN 39-RELATED"/>
    <property type="match status" value="1"/>
</dbReference>
<keyword evidence="8" id="KW-0833">Ubl conjugation pathway</keyword>
<dbReference type="VEuPathDB" id="HostDB:ENSCPOG00000007315"/>
<keyword evidence="7" id="KW-0677">Repeat</keyword>
<evidence type="ECO:0000256" key="4">
    <source>
        <dbReference type="ARBA" id="ARBA00004906"/>
    </source>
</evidence>
<dbReference type="PROSITE" id="PS50225">
    <property type="entry name" value="SOCS"/>
    <property type="match status" value="1"/>
</dbReference>
<dbReference type="Pfam" id="PF12796">
    <property type="entry name" value="Ank_2"/>
    <property type="match status" value="2"/>
</dbReference>
<dbReference type="Proteomes" id="UP000005447">
    <property type="component" value="Unassembled WGS sequence"/>
</dbReference>
<reference evidence="15" key="2">
    <citation type="submission" date="2025-08" db="UniProtKB">
        <authorList>
            <consortium name="Ensembl"/>
        </authorList>
    </citation>
    <scope>IDENTIFICATION</scope>
    <source>
        <strain evidence="15">2N</strain>
    </source>
</reference>
<evidence type="ECO:0000256" key="3">
    <source>
        <dbReference type="ARBA" id="ARBA00004496"/>
    </source>
</evidence>
<reference evidence="15" key="3">
    <citation type="submission" date="2025-09" db="UniProtKB">
        <authorList>
            <consortium name="Ensembl"/>
        </authorList>
    </citation>
    <scope>IDENTIFICATION</scope>
    <source>
        <strain evidence="15">2N</strain>
    </source>
</reference>
<dbReference type="SUPFAM" id="SSF48403">
    <property type="entry name" value="Ankyrin repeat"/>
    <property type="match status" value="1"/>
</dbReference>
<dbReference type="eggNOG" id="KOG0504">
    <property type="taxonomic scope" value="Eukaryota"/>
</dbReference>
<dbReference type="GeneTree" id="ENSGT00940000158974"/>
<feature type="repeat" description="ANK" evidence="12">
    <location>
        <begin position="270"/>
        <end position="302"/>
    </location>
</feature>
<evidence type="ECO:0000256" key="11">
    <source>
        <dbReference type="ARBA" id="ARBA00067430"/>
    </source>
</evidence>
<reference evidence="16" key="1">
    <citation type="journal article" date="2011" name="Nature">
        <title>A high-resolution map of human evolutionary constraint using 29 mammals.</title>
        <authorList>
            <person name="Lindblad-Toh K."/>
            <person name="Garber M."/>
            <person name="Zuk O."/>
            <person name="Lin M.F."/>
            <person name="Parker B.J."/>
            <person name="Washietl S."/>
            <person name="Kheradpour P."/>
            <person name="Ernst J."/>
            <person name="Jordan G."/>
            <person name="Mauceli E."/>
            <person name="Ward L.D."/>
            <person name="Lowe C.B."/>
            <person name="Holloway A.K."/>
            <person name="Clamp M."/>
            <person name="Gnerre S."/>
            <person name="Alfoldi J."/>
            <person name="Beal K."/>
            <person name="Chang J."/>
            <person name="Clawson H."/>
            <person name="Cuff J."/>
            <person name="Di Palma F."/>
            <person name="Fitzgerald S."/>
            <person name="Flicek P."/>
            <person name="Guttman M."/>
            <person name="Hubisz M.J."/>
            <person name="Jaffe D.B."/>
            <person name="Jungreis I."/>
            <person name="Kent W.J."/>
            <person name="Kostka D."/>
            <person name="Lara M."/>
            <person name="Martins A.L."/>
            <person name="Massingham T."/>
            <person name="Moltke I."/>
            <person name="Raney B.J."/>
            <person name="Rasmussen M.D."/>
            <person name="Robinson J."/>
            <person name="Stark A."/>
            <person name="Vilella A.J."/>
            <person name="Wen J."/>
            <person name="Xie X."/>
            <person name="Zody M.C."/>
            <person name="Baldwin J."/>
            <person name="Bloom T."/>
            <person name="Chin C.W."/>
            <person name="Heiman D."/>
            <person name="Nicol R."/>
            <person name="Nusbaum C."/>
            <person name="Young S."/>
            <person name="Wilkinson J."/>
            <person name="Worley K.C."/>
            <person name="Kovar C.L."/>
            <person name="Muzny D.M."/>
            <person name="Gibbs R.A."/>
            <person name="Cree A."/>
            <person name="Dihn H.H."/>
            <person name="Fowler G."/>
            <person name="Jhangiani S."/>
            <person name="Joshi V."/>
            <person name="Lee S."/>
            <person name="Lewis L.R."/>
            <person name="Nazareth L.V."/>
            <person name="Okwuonu G."/>
            <person name="Santibanez J."/>
            <person name="Warren W.C."/>
            <person name="Mardis E.R."/>
            <person name="Weinstock G.M."/>
            <person name="Wilson R.K."/>
            <person name="Delehaunty K."/>
            <person name="Dooling D."/>
            <person name="Fronik C."/>
            <person name="Fulton L."/>
            <person name="Fulton B."/>
            <person name="Graves T."/>
            <person name="Minx P."/>
            <person name="Sodergren E."/>
            <person name="Birney E."/>
            <person name="Margulies E.H."/>
            <person name="Herrero J."/>
            <person name="Green E.D."/>
            <person name="Haussler D."/>
            <person name="Siepel A."/>
            <person name="Goldman N."/>
            <person name="Pollard K.S."/>
            <person name="Pedersen J.S."/>
            <person name="Lander E.S."/>
            <person name="Kellis M."/>
        </authorList>
    </citation>
    <scope>NUCLEOTIDE SEQUENCE [LARGE SCALE GENOMIC DNA]</scope>
    <source>
        <strain evidence="16">2N</strain>
    </source>
</reference>
<evidence type="ECO:0000259" key="14">
    <source>
        <dbReference type="PROSITE" id="PS50225"/>
    </source>
</evidence>
<evidence type="ECO:0000256" key="7">
    <source>
        <dbReference type="ARBA" id="ARBA00022737"/>
    </source>
</evidence>
<dbReference type="Pfam" id="PF00023">
    <property type="entry name" value="Ank"/>
    <property type="match status" value="1"/>
</dbReference>
<dbReference type="Pfam" id="PF07525">
    <property type="entry name" value="SOCS_box"/>
    <property type="match status" value="1"/>
</dbReference>
<dbReference type="InterPro" id="IPR001496">
    <property type="entry name" value="SOCS_box"/>
</dbReference>
<protein>
    <recommendedName>
        <fullName evidence="11">Ankyrin repeat and SOCS box protein 10</fullName>
    </recommendedName>
</protein>
<dbReference type="GO" id="GO:0005829">
    <property type="term" value="C:cytosol"/>
    <property type="evidence" value="ECO:0007669"/>
    <property type="project" value="UniProtKB-ARBA"/>
</dbReference>
<evidence type="ECO:0000256" key="6">
    <source>
        <dbReference type="ARBA" id="ARBA00022490"/>
    </source>
</evidence>
<dbReference type="PRINTS" id="PR01415">
    <property type="entry name" value="ANKYRIN"/>
</dbReference>
<organism evidence="15 16">
    <name type="scientific">Cavia porcellus</name>
    <name type="common">Guinea pig</name>
    <dbReference type="NCBI Taxonomy" id="10141"/>
    <lineage>
        <taxon>Eukaryota</taxon>
        <taxon>Metazoa</taxon>
        <taxon>Chordata</taxon>
        <taxon>Craniata</taxon>
        <taxon>Vertebrata</taxon>
        <taxon>Euteleostomi</taxon>
        <taxon>Mammalia</taxon>
        <taxon>Eutheria</taxon>
        <taxon>Euarchontoglires</taxon>
        <taxon>Glires</taxon>
        <taxon>Rodentia</taxon>
        <taxon>Hystricomorpha</taxon>
        <taxon>Caviidae</taxon>
        <taxon>Cavia</taxon>
    </lineage>
</organism>
<dbReference type="PANTHER" id="PTHR24171:SF10">
    <property type="entry name" value="ANKYRIN REPEAT DOMAIN-CONTAINING PROTEIN 29-LIKE"/>
    <property type="match status" value="1"/>
</dbReference>
<feature type="repeat" description="ANK" evidence="12">
    <location>
        <begin position="191"/>
        <end position="223"/>
    </location>
</feature>
<name>A0A286XEG9_CAVPO</name>
<dbReference type="SUPFAM" id="SSF158235">
    <property type="entry name" value="SOCS box-like"/>
    <property type="match status" value="1"/>
</dbReference>
<accession>A0A286XEG9</accession>
<sequence>MPREQGSPPLEGHHLGRPSAPSCLARGTPSWPSPLPCQDMALQNALYTGDLARLQDLFPPHSTADLLLESRAAEPRWSSHQRGLWSLTYQEELTTPLHVAASRGHTEILRLLLRRRARPDSAPGGRTALHEACVGGHTACVQVLLVAGADPNLPDQDGKCPLHLCQGPGALQCADLLLRFGARVDGRTEEEEETPLHTAARLGHVELVDLLLRRGACPDARNAEGWTPLLAACDTRCQSPADAEATSARCLQLCRLLLSAGADPDAADQDRQRPLHLACRRGHTAVVELLLSCGVSANAMDYGGHTALHCALQGPATALAQTPEHVVRALLNHGAVRVWPGALPKVLERWCSSPRTIEVLMNTYSAVRLPEEAAGLIPPETLQKHQHFYSSLFALVRQPRSLQHLSRCAVRAHLASCLPLALPRLPLPHRLLRYLQLEFEDVLY</sequence>
<evidence type="ECO:0000256" key="10">
    <source>
        <dbReference type="ARBA" id="ARBA00023242"/>
    </source>
</evidence>
<keyword evidence="16" id="KW-1185">Reference proteome</keyword>
<dbReference type="RefSeq" id="XP_013007779.1">
    <property type="nucleotide sequence ID" value="XM_013152325.2"/>
</dbReference>
<keyword evidence="10" id="KW-0539">Nucleus</keyword>
<keyword evidence="6" id="KW-0963">Cytoplasm</keyword>
<dbReference type="PROSITE" id="PS50297">
    <property type="entry name" value="ANK_REP_REGION"/>
    <property type="match status" value="4"/>
</dbReference>
<comment type="pathway">
    <text evidence="4">Protein modification; protein ubiquitination.</text>
</comment>
<dbReference type="InterPro" id="IPR036036">
    <property type="entry name" value="SOCS_box-like_dom_sf"/>
</dbReference>
<dbReference type="FunFam" id="1.25.40.20:FF:000383">
    <property type="entry name" value="Ankyrin repeat and SOCS box protein 10"/>
    <property type="match status" value="1"/>
</dbReference>